<accession>A0ABW0TWQ7</accession>
<keyword evidence="3" id="KW-1185">Reference proteome</keyword>
<keyword evidence="1" id="KW-0732">Signal</keyword>
<dbReference type="EMBL" id="JBHSNP010000010">
    <property type="protein sequence ID" value="MFC5602794.1"/>
    <property type="molecule type" value="Genomic_DNA"/>
</dbReference>
<organism evidence="2 3">
    <name type="scientific">Sporosarcina koreensis</name>
    <dbReference type="NCBI Taxonomy" id="334735"/>
    <lineage>
        <taxon>Bacteria</taxon>
        <taxon>Bacillati</taxon>
        <taxon>Bacillota</taxon>
        <taxon>Bacilli</taxon>
        <taxon>Bacillales</taxon>
        <taxon>Caryophanaceae</taxon>
        <taxon>Sporosarcina</taxon>
    </lineage>
</organism>
<evidence type="ECO:0000313" key="3">
    <source>
        <dbReference type="Proteomes" id="UP001596071"/>
    </source>
</evidence>
<gene>
    <name evidence="2" type="ORF">ACFPTP_06140</name>
</gene>
<feature type="chain" id="PRO_5046871807" description="Lipoprotein" evidence="1">
    <location>
        <begin position="21"/>
        <end position="178"/>
    </location>
</feature>
<name>A0ABW0TWQ7_9BACL</name>
<comment type="caution">
    <text evidence="2">The sequence shown here is derived from an EMBL/GenBank/DDBJ whole genome shotgun (WGS) entry which is preliminary data.</text>
</comment>
<sequence length="178" mass="20683">MRRWTSCISVFFILCCVLMAGCSKPEPVDENIKVIKTVLELNLNAPDEEVIRLLEEPYGSEEEEGFINKYNEYLEEKYGPYFTERGYEEFIMTAQASLFHITADRHGYQLTVKNIEVEQNEVTPTNYNFTVTLDYEKDKEMEEIELSGIAIVHEGKIAKITYHLNKDELKSLLHGEQD</sequence>
<feature type="signal peptide" evidence="1">
    <location>
        <begin position="1"/>
        <end position="20"/>
    </location>
</feature>
<evidence type="ECO:0000313" key="2">
    <source>
        <dbReference type="EMBL" id="MFC5602794.1"/>
    </source>
</evidence>
<protein>
    <recommendedName>
        <fullName evidence="4">Lipoprotein</fullName>
    </recommendedName>
</protein>
<dbReference type="Proteomes" id="UP001596071">
    <property type="component" value="Unassembled WGS sequence"/>
</dbReference>
<proteinExistence type="predicted"/>
<evidence type="ECO:0000256" key="1">
    <source>
        <dbReference type="SAM" id="SignalP"/>
    </source>
</evidence>
<dbReference type="PROSITE" id="PS51257">
    <property type="entry name" value="PROKAR_LIPOPROTEIN"/>
    <property type="match status" value="1"/>
</dbReference>
<reference evidence="3" key="1">
    <citation type="journal article" date="2019" name="Int. J. Syst. Evol. Microbiol.">
        <title>The Global Catalogue of Microorganisms (GCM) 10K type strain sequencing project: providing services to taxonomists for standard genome sequencing and annotation.</title>
        <authorList>
            <consortium name="The Broad Institute Genomics Platform"/>
            <consortium name="The Broad Institute Genome Sequencing Center for Infectious Disease"/>
            <person name="Wu L."/>
            <person name="Ma J."/>
        </authorList>
    </citation>
    <scope>NUCLEOTIDE SEQUENCE [LARGE SCALE GENOMIC DNA]</scope>
    <source>
        <strain evidence="3">KACC 11299</strain>
    </source>
</reference>
<dbReference type="RefSeq" id="WP_381442995.1">
    <property type="nucleotide sequence ID" value="NZ_JBHSNP010000010.1"/>
</dbReference>
<evidence type="ECO:0008006" key="4">
    <source>
        <dbReference type="Google" id="ProtNLM"/>
    </source>
</evidence>